<proteinExistence type="predicted"/>
<accession>A0A6A6BPZ9</accession>
<evidence type="ECO:0000313" key="3">
    <source>
        <dbReference type="Proteomes" id="UP000799438"/>
    </source>
</evidence>
<dbReference type="EMBL" id="ML995479">
    <property type="protein sequence ID" value="KAF2144651.1"/>
    <property type="molecule type" value="Genomic_DNA"/>
</dbReference>
<reference evidence="2" key="1">
    <citation type="journal article" date="2020" name="Stud. Mycol.">
        <title>101 Dothideomycetes genomes: a test case for predicting lifestyles and emergence of pathogens.</title>
        <authorList>
            <person name="Haridas S."/>
            <person name="Albert R."/>
            <person name="Binder M."/>
            <person name="Bloem J."/>
            <person name="Labutti K."/>
            <person name="Salamov A."/>
            <person name="Andreopoulos B."/>
            <person name="Baker S."/>
            <person name="Barry K."/>
            <person name="Bills G."/>
            <person name="Bluhm B."/>
            <person name="Cannon C."/>
            <person name="Castanera R."/>
            <person name="Culley D."/>
            <person name="Daum C."/>
            <person name="Ezra D."/>
            <person name="Gonzalez J."/>
            <person name="Henrissat B."/>
            <person name="Kuo A."/>
            <person name="Liang C."/>
            <person name="Lipzen A."/>
            <person name="Lutzoni F."/>
            <person name="Magnuson J."/>
            <person name="Mondo S."/>
            <person name="Nolan M."/>
            <person name="Ohm R."/>
            <person name="Pangilinan J."/>
            <person name="Park H.-J."/>
            <person name="Ramirez L."/>
            <person name="Alfaro M."/>
            <person name="Sun H."/>
            <person name="Tritt A."/>
            <person name="Yoshinaga Y."/>
            <person name="Zwiers L.-H."/>
            <person name="Turgeon B."/>
            <person name="Goodwin S."/>
            <person name="Spatafora J."/>
            <person name="Crous P."/>
            <person name="Grigoriev I."/>
        </authorList>
    </citation>
    <scope>NUCLEOTIDE SEQUENCE</scope>
    <source>
        <strain evidence="2">CBS 121167</strain>
    </source>
</reference>
<evidence type="ECO:0000313" key="2">
    <source>
        <dbReference type="EMBL" id="KAF2144651.1"/>
    </source>
</evidence>
<gene>
    <name evidence="2" type="ORF">K452DRAFT_344715</name>
</gene>
<dbReference type="Proteomes" id="UP000799438">
    <property type="component" value="Unassembled WGS sequence"/>
</dbReference>
<keyword evidence="3" id="KW-1185">Reference proteome</keyword>
<evidence type="ECO:0000256" key="1">
    <source>
        <dbReference type="SAM" id="MobiDB-lite"/>
    </source>
</evidence>
<protein>
    <submittedName>
        <fullName evidence="2">Uncharacterized protein</fullName>
    </submittedName>
</protein>
<dbReference type="RefSeq" id="XP_033400363.1">
    <property type="nucleotide sequence ID" value="XM_033545430.1"/>
</dbReference>
<feature type="region of interest" description="Disordered" evidence="1">
    <location>
        <begin position="1"/>
        <end position="23"/>
    </location>
</feature>
<dbReference type="AlphaFoldDB" id="A0A6A6BPZ9"/>
<sequence length="233" mass="26197">MAHHGGLVPFAPEDDNAQQAEPHNYNWGGIRGYRRVMYMGGNLHVNAWDNDGNPLDQHRNPLVGREEAARRREADVRRHDLLAGVAVATLQESMEMFGDWLAQVSDEDLGYYAPMNREDWETLAAAVALAYVHEDIERSFNQADVVQLDSPVAQWTLAHLDGVWEWIFGVNGEEWDVDSQPANRAKGAAIFIRMNMTAQAENPQFQLMDGRGQIAARRDVKFAPGIIPSQEMS</sequence>
<organism evidence="2 3">
    <name type="scientific">Aplosporella prunicola CBS 121167</name>
    <dbReference type="NCBI Taxonomy" id="1176127"/>
    <lineage>
        <taxon>Eukaryota</taxon>
        <taxon>Fungi</taxon>
        <taxon>Dikarya</taxon>
        <taxon>Ascomycota</taxon>
        <taxon>Pezizomycotina</taxon>
        <taxon>Dothideomycetes</taxon>
        <taxon>Dothideomycetes incertae sedis</taxon>
        <taxon>Botryosphaeriales</taxon>
        <taxon>Aplosporellaceae</taxon>
        <taxon>Aplosporella</taxon>
    </lineage>
</organism>
<name>A0A6A6BPZ9_9PEZI</name>
<dbReference type="GeneID" id="54302938"/>